<evidence type="ECO:0000313" key="2">
    <source>
        <dbReference type="EMBL" id="NJC26045.1"/>
    </source>
</evidence>
<dbReference type="CDD" id="cd02869">
    <property type="entry name" value="PseudoU_synth_RluA_like"/>
    <property type="match status" value="1"/>
</dbReference>
<dbReference type="GO" id="GO:0160140">
    <property type="term" value="F:23S rRNA pseudouridine(1911/1915/1917) synthase activity"/>
    <property type="evidence" value="ECO:0007669"/>
    <property type="project" value="UniProtKB-EC"/>
</dbReference>
<dbReference type="InterPro" id="IPR006145">
    <property type="entry name" value="PsdUridine_synth_RsuA/RluA"/>
</dbReference>
<name>A0ABX0XAG2_9BACT</name>
<dbReference type="Gene3D" id="3.30.2350.10">
    <property type="entry name" value="Pseudouridine synthase"/>
    <property type="match status" value="1"/>
</dbReference>
<keyword evidence="2" id="KW-0413">Isomerase</keyword>
<organism evidence="2 3">
    <name type="scientific">Neolewinella antarctica</name>
    <dbReference type="NCBI Taxonomy" id="442734"/>
    <lineage>
        <taxon>Bacteria</taxon>
        <taxon>Pseudomonadati</taxon>
        <taxon>Bacteroidota</taxon>
        <taxon>Saprospiria</taxon>
        <taxon>Saprospirales</taxon>
        <taxon>Lewinellaceae</taxon>
        <taxon>Neolewinella</taxon>
    </lineage>
</organism>
<gene>
    <name evidence="2" type="ORF">GGR27_001544</name>
</gene>
<dbReference type="InterPro" id="IPR050188">
    <property type="entry name" value="RluA_PseudoU_synthase"/>
</dbReference>
<dbReference type="PROSITE" id="PS01129">
    <property type="entry name" value="PSI_RLU"/>
    <property type="match status" value="1"/>
</dbReference>
<reference evidence="2 3" key="1">
    <citation type="submission" date="2020-03" db="EMBL/GenBank/DDBJ databases">
        <title>Genomic Encyclopedia of Type Strains, Phase IV (KMG-IV): sequencing the most valuable type-strain genomes for metagenomic binning, comparative biology and taxonomic classification.</title>
        <authorList>
            <person name="Goeker M."/>
        </authorList>
    </citation>
    <scope>NUCLEOTIDE SEQUENCE [LARGE SCALE GENOMIC DNA]</scope>
    <source>
        <strain evidence="2 3">DSM 105096</strain>
    </source>
</reference>
<dbReference type="InterPro" id="IPR006224">
    <property type="entry name" value="PsdUridine_synth_RluA-like_CS"/>
</dbReference>
<dbReference type="Proteomes" id="UP000770785">
    <property type="component" value="Unassembled WGS sequence"/>
</dbReference>
<dbReference type="InterPro" id="IPR020103">
    <property type="entry name" value="PsdUridine_synth_cat_dom_sf"/>
</dbReference>
<dbReference type="Pfam" id="PF00849">
    <property type="entry name" value="PseudoU_synth_2"/>
    <property type="match status" value="1"/>
</dbReference>
<dbReference type="SUPFAM" id="SSF55120">
    <property type="entry name" value="Pseudouridine synthase"/>
    <property type="match status" value="1"/>
</dbReference>
<proteinExistence type="predicted"/>
<dbReference type="EMBL" id="JAATJH010000002">
    <property type="protein sequence ID" value="NJC26045.1"/>
    <property type="molecule type" value="Genomic_DNA"/>
</dbReference>
<protein>
    <submittedName>
        <fullName evidence="2">23S rRNA pseudouridine1911/1915/1917 synthase</fullName>
        <ecNumber evidence="2">5.4.99.23</ecNumber>
    </submittedName>
</protein>
<evidence type="ECO:0000259" key="1">
    <source>
        <dbReference type="Pfam" id="PF00849"/>
    </source>
</evidence>
<sequence length="214" mass="23987">MTNLLTVLRDGAGFVVIHKPAGIPTEAYADHDTVEARAWKMYQRPGSPKLPFVGIVHRLDRPVSGVLVLARNKSTLRRLNQAFADKQVSKHYLARTQVPLPGEVGTLRHFLVKDNLNRRATVHDRAKNGAKLSTLKYRLRNQGNGFYAYEIEPITGRYHQIRAQLAAAGAPIIGDEKYGSPIRFRPNEIMLHAHRLAFPDAEGGVVEVEILPDW</sequence>
<keyword evidence="3" id="KW-1185">Reference proteome</keyword>
<comment type="caution">
    <text evidence="2">The sequence shown here is derived from an EMBL/GenBank/DDBJ whole genome shotgun (WGS) entry which is preliminary data.</text>
</comment>
<feature type="domain" description="Pseudouridine synthase RsuA/RluA-like" evidence="1">
    <location>
        <begin position="14"/>
        <end position="167"/>
    </location>
</feature>
<evidence type="ECO:0000313" key="3">
    <source>
        <dbReference type="Proteomes" id="UP000770785"/>
    </source>
</evidence>
<dbReference type="PANTHER" id="PTHR21600:SF52">
    <property type="entry name" value="PSEUDOURIDINE SYNTHASE RSUA_RLUA-LIKE DOMAIN-CONTAINING PROTEIN"/>
    <property type="match status" value="1"/>
</dbReference>
<dbReference type="PANTHER" id="PTHR21600">
    <property type="entry name" value="MITOCHONDRIAL RNA PSEUDOURIDINE SYNTHASE"/>
    <property type="match status" value="1"/>
</dbReference>
<dbReference type="EC" id="5.4.99.23" evidence="2"/>
<dbReference type="RefSeq" id="WP_168036807.1">
    <property type="nucleotide sequence ID" value="NZ_JAATJH010000002.1"/>
</dbReference>
<accession>A0ABX0XAG2</accession>